<dbReference type="WBParaSite" id="maker-unitig_42724-snap-gene-0.2-mRNA-1">
    <property type="protein sequence ID" value="maker-unitig_42724-snap-gene-0.2-mRNA-1"/>
    <property type="gene ID" value="maker-unitig_42724-snap-gene-0.2"/>
</dbReference>
<dbReference type="AlphaFoldDB" id="A0A1I8FQL8"/>
<organism evidence="2 3">
    <name type="scientific">Macrostomum lignano</name>
    <dbReference type="NCBI Taxonomy" id="282301"/>
    <lineage>
        <taxon>Eukaryota</taxon>
        <taxon>Metazoa</taxon>
        <taxon>Spiralia</taxon>
        <taxon>Lophotrochozoa</taxon>
        <taxon>Platyhelminthes</taxon>
        <taxon>Rhabditophora</taxon>
        <taxon>Macrostomorpha</taxon>
        <taxon>Macrostomida</taxon>
        <taxon>Macrostomidae</taxon>
        <taxon>Macrostomum</taxon>
    </lineage>
</organism>
<accession>A0A1I8FQL8</accession>
<reference evidence="3" key="1">
    <citation type="submission" date="2016-11" db="UniProtKB">
        <authorList>
            <consortium name="WormBaseParasite"/>
        </authorList>
    </citation>
    <scope>IDENTIFICATION</scope>
</reference>
<evidence type="ECO:0000256" key="1">
    <source>
        <dbReference type="SAM" id="MobiDB-lite"/>
    </source>
</evidence>
<protein>
    <submittedName>
        <fullName evidence="3">MOR2-PAG1_C domain-containing protein</fullName>
    </submittedName>
</protein>
<evidence type="ECO:0000313" key="3">
    <source>
        <dbReference type="WBParaSite" id="maker-unitig_42724-snap-gene-0.2-mRNA-1"/>
    </source>
</evidence>
<dbReference type="Proteomes" id="UP000095280">
    <property type="component" value="Unplaced"/>
</dbReference>
<sequence>NLQISSASPPTSPQAKAASTAATSSPAVSTVSEAVRDAGLLSEVLRVLLRYPDRHPQLQLACFTLFSYTVDCVYRGAADASAQTGCSSGSQLEAGLAARDAAGVSALRARGGDHASDLQSLGKAAALAARAGCARWRRAESVSKSTRISDCNSLTRDHKPRLMAAVLDAVFWLAGSRTSACRLCLAYTEPRGGGIDQRPTTEDSDSDAHTAWRRIRWNILDLIGRSFHLGSERIALVLTEAVTLLPAWLMSHQWASSQSLAACTVLHRQQPEASIITIRLSCSRLLHKELLELLRDCQGSSREFFRGRP</sequence>
<proteinExistence type="predicted"/>
<evidence type="ECO:0000313" key="2">
    <source>
        <dbReference type="Proteomes" id="UP000095280"/>
    </source>
</evidence>
<keyword evidence="2" id="KW-1185">Reference proteome</keyword>
<name>A0A1I8FQL8_9PLAT</name>
<feature type="region of interest" description="Disordered" evidence="1">
    <location>
        <begin position="1"/>
        <end position="23"/>
    </location>
</feature>